<dbReference type="AlphaFoldDB" id="A0A9D3UG44"/>
<dbReference type="EMBL" id="JAIQCV010000012">
    <property type="protein sequence ID" value="KAH1039789.1"/>
    <property type="molecule type" value="Genomic_DNA"/>
</dbReference>
<protein>
    <submittedName>
        <fullName evidence="2">Uncharacterized protein</fullName>
    </submittedName>
</protein>
<keyword evidence="3" id="KW-1185">Reference proteome</keyword>
<gene>
    <name evidence="2" type="ORF">J1N35_041532</name>
</gene>
<feature type="chain" id="PRO_5039609073" evidence="1">
    <location>
        <begin position="25"/>
        <end position="86"/>
    </location>
</feature>
<name>A0A9D3UG44_9ROSI</name>
<reference evidence="2 3" key="1">
    <citation type="journal article" date="2021" name="Plant Biotechnol. J.">
        <title>Multi-omics assisted identification of the key and species-specific regulatory components of drought-tolerant mechanisms in Gossypium stocksii.</title>
        <authorList>
            <person name="Yu D."/>
            <person name="Ke L."/>
            <person name="Zhang D."/>
            <person name="Wu Y."/>
            <person name="Sun Y."/>
            <person name="Mei J."/>
            <person name="Sun J."/>
            <person name="Sun Y."/>
        </authorList>
    </citation>
    <scope>NUCLEOTIDE SEQUENCE [LARGE SCALE GENOMIC DNA]</scope>
    <source>
        <strain evidence="3">cv. E1</strain>
        <tissue evidence="2">Leaf</tissue>
    </source>
</reference>
<dbReference type="OrthoDB" id="1685790at2759"/>
<sequence>MTPYAPSQLKVTPLLLALCYAILAHTLTGRRESTGVIGTFNTYFVWNMATSHTFDLAYFIILSCHHQIECSRKGPIYSSPYLTPSC</sequence>
<accession>A0A9D3UG44</accession>
<keyword evidence="1" id="KW-0732">Signal</keyword>
<dbReference type="Proteomes" id="UP000828251">
    <property type="component" value="Unassembled WGS sequence"/>
</dbReference>
<evidence type="ECO:0000313" key="3">
    <source>
        <dbReference type="Proteomes" id="UP000828251"/>
    </source>
</evidence>
<feature type="signal peptide" evidence="1">
    <location>
        <begin position="1"/>
        <end position="24"/>
    </location>
</feature>
<proteinExistence type="predicted"/>
<comment type="caution">
    <text evidence="2">The sequence shown here is derived from an EMBL/GenBank/DDBJ whole genome shotgun (WGS) entry which is preliminary data.</text>
</comment>
<evidence type="ECO:0000313" key="2">
    <source>
        <dbReference type="EMBL" id="KAH1039789.1"/>
    </source>
</evidence>
<organism evidence="2 3">
    <name type="scientific">Gossypium stocksii</name>
    <dbReference type="NCBI Taxonomy" id="47602"/>
    <lineage>
        <taxon>Eukaryota</taxon>
        <taxon>Viridiplantae</taxon>
        <taxon>Streptophyta</taxon>
        <taxon>Embryophyta</taxon>
        <taxon>Tracheophyta</taxon>
        <taxon>Spermatophyta</taxon>
        <taxon>Magnoliopsida</taxon>
        <taxon>eudicotyledons</taxon>
        <taxon>Gunneridae</taxon>
        <taxon>Pentapetalae</taxon>
        <taxon>rosids</taxon>
        <taxon>malvids</taxon>
        <taxon>Malvales</taxon>
        <taxon>Malvaceae</taxon>
        <taxon>Malvoideae</taxon>
        <taxon>Gossypium</taxon>
    </lineage>
</organism>
<evidence type="ECO:0000256" key="1">
    <source>
        <dbReference type="SAM" id="SignalP"/>
    </source>
</evidence>